<name>A0AA38Y3C8_9EURO</name>
<organism evidence="2 3">
    <name type="scientific">Knufia peltigerae</name>
    <dbReference type="NCBI Taxonomy" id="1002370"/>
    <lineage>
        <taxon>Eukaryota</taxon>
        <taxon>Fungi</taxon>
        <taxon>Dikarya</taxon>
        <taxon>Ascomycota</taxon>
        <taxon>Pezizomycotina</taxon>
        <taxon>Eurotiomycetes</taxon>
        <taxon>Chaetothyriomycetidae</taxon>
        <taxon>Chaetothyriales</taxon>
        <taxon>Trichomeriaceae</taxon>
        <taxon>Knufia</taxon>
    </lineage>
</organism>
<evidence type="ECO:0000313" key="2">
    <source>
        <dbReference type="EMBL" id="KAJ9633991.1"/>
    </source>
</evidence>
<evidence type="ECO:0000259" key="1">
    <source>
        <dbReference type="Pfam" id="PF24809"/>
    </source>
</evidence>
<proteinExistence type="predicted"/>
<dbReference type="Pfam" id="PF24809">
    <property type="entry name" value="DUF7708"/>
    <property type="match status" value="1"/>
</dbReference>
<evidence type="ECO:0000313" key="3">
    <source>
        <dbReference type="Proteomes" id="UP001172681"/>
    </source>
</evidence>
<sequence length="550" mass="61620">MTTEPVSLDVELYYKDSGNQAADNIVQQAFQEAVQYFSTELTQDEVERRWIAQRTSIADVLAVVQEAQAKYAATKSNHGRFCQLAMKLSESLLFYASVIDVFVQIHPEYSALAWGAVKFVLLGVIEHAKLFTEISEALVLVGKALAQADFNSKLYPTRFIRTAISSLYTYIIMFLRKAVKWYTMGRARRWVNAVFEPYDIGHKATVQKIQKCIASLKDTANDAAHAELRGVSQSQKYHQEKLELMDEEIREVRKELRIIGIKMASQEKALDNTLHHVSSSHAINNRLLLLTEDGKVATILDELGSAFDAIGRYHTCLALSRKRKSWAHAYKESALALSAIRRWASSTRSALLVVQSSPREEAKMKDLMVDVVRWAQEIGAPAIWILSGRHKGEDALLSSLGGIWKALTSQIIRQKSSVLHKVTADLTVSELKTQHAPTDWKALFFTAVTQIQNCIVVVEARDLFELIANNPSEVTAFLQEFQAIVEAANSRGSAVKVLVASYCVSRTAVTNLPDNADRSAIFVKRSVSSHQKAKLMTAIRRTGLRNVRFF</sequence>
<feature type="domain" description="DUF7708" evidence="1">
    <location>
        <begin position="86"/>
        <end position="228"/>
    </location>
</feature>
<gene>
    <name evidence="2" type="ORF">H2204_006538</name>
</gene>
<reference evidence="2" key="1">
    <citation type="submission" date="2022-10" db="EMBL/GenBank/DDBJ databases">
        <title>Culturing micro-colonial fungi from biological soil crusts in the Mojave desert and describing Neophaeococcomyces mojavensis, and introducing the new genera and species Taxawa tesnikishii.</title>
        <authorList>
            <person name="Kurbessoian T."/>
            <person name="Stajich J.E."/>
        </authorList>
    </citation>
    <scope>NUCLEOTIDE SEQUENCE</scope>
    <source>
        <strain evidence="2">TK_35</strain>
    </source>
</reference>
<dbReference type="InterPro" id="IPR056125">
    <property type="entry name" value="DUF7708"/>
</dbReference>
<dbReference type="AlphaFoldDB" id="A0AA38Y3C8"/>
<dbReference type="EMBL" id="JAPDRN010000041">
    <property type="protein sequence ID" value="KAJ9633991.1"/>
    <property type="molecule type" value="Genomic_DNA"/>
</dbReference>
<keyword evidence="3" id="KW-1185">Reference proteome</keyword>
<protein>
    <recommendedName>
        <fullName evidence="1">DUF7708 domain-containing protein</fullName>
    </recommendedName>
</protein>
<accession>A0AA38Y3C8</accession>
<dbReference type="Proteomes" id="UP001172681">
    <property type="component" value="Unassembled WGS sequence"/>
</dbReference>
<comment type="caution">
    <text evidence="2">The sequence shown here is derived from an EMBL/GenBank/DDBJ whole genome shotgun (WGS) entry which is preliminary data.</text>
</comment>